<dbReference type="PANTHER" id="PTHR48086:SF6">
    <property type="entry name" value="CATION_ACETATE SYMPORTER ACTP"/>
    <property type="match status" value="1"/>
</dbReference>
<gene>
    <name evidence="12" type="ORF">SAMN05443575_4071</name>
</gene>
<feature type="transmembrane region" description="Helical" evidence="11">
    <location>
        <begin position="498"/>
        <end position="515"/>
    </location>
</feature>
<evidence type="ECO:0000256" key="11">
    <source>
        <dbReference type="SAM" id="Phobius"/>
    </source>
</evidence>
<organism evidence="12 13">
    <name type="scientific">Jatrophihabitans endophyticus</name>
    <dbReference type="NCBI Taxonomy" id="1206085"/>
    <lineage>
        <taxon>Bacteria</taxon>
        <taxon>Bacillati</taxon>
        <taxon>Actinomycetota</taxon>
        <taxon>Actinomycetes</taxon>
        <taxon>Jatrophihabitantales</taxon>
        <taxon>Jatrophihabitantaceae</taxon>
        <taxon>Jatrophihabitans</taxon>
    </lineage>
</organism>
<dbReference type="NCBIfam" id="TIGR00813">
    <property type="entry name" value="sss"/>
    <property type="match status" value="1"/>
</dbReference>
<dbReference type="GO" id="GO:0006847">
    <property type="term" value="P:plasma membrane acetate transport"/>
    <property type="evidence" value="ECO:0007669"/>
    <property type="project" value="TreeGrafter"/>
</dbReference>
<feature type="transmembrane region" description="Helical" evidence="11">
    <location>
        <begin position="12"/>
        <end position="34"/>
    </location>
</feature>
<feature type="compositionally biased region" description="Basic and acidic residues" evidence="10">
    <location>
        <begin position="521"/>
        <end position="530"/>
    </location>
</feature>
<evidence type="ECO:0000256" key="5">
    <source>
        <dbReference type="ARBA" id="ARBA00022692"/>
    </source>
</evidence>
<dbReference type="CDD" id="cd11480">
    <property type="entry name" value="SLC5sbd_u4"/>
    <property type="match status" value="1"/>
</dbReference>
<evidence type="ECO:0000256" key="6">
    <source>
        <dbReference type="ARBA" id="ARBA00022847"/>
    </source>
</evidence>
<evidence type="ECO:0000256" key="7">
    <source>
        <dbReference type="ARBA" id="ARBA00022989"/>
    </source>
</evidence>
<dbReference type="InterPro" id="IPR050277">
    <property type="entry name" value="Sodium:Solute_Symporter"/>
</dbReference>
<evidence type="ECO:0000256" key="4">
    <source>
        <dbReference type="ARBA" id="ARBA00022475"/>
    </source>
</evidence>
<sequence length="544" mass="56263">MSAPLADDLGEPGVNITIFALFVVVTLVIVLRVSRRRAGASEFYAGGRNFTGPQNGVALAGDYLSAASFLGIAGAVAIYGYDGFLYSIGFLVAWLVALLLVAELLRNTGRFTMADVLSFRLAQRPVRAAAGLSTLIVTFFYLLAQMAGAGGLVALLLGVESKGGQALVIAVVGVLMIAYVLVGGMRGTTWVQIIKAALLVVGAAVMTVWVLGKYGFNVSELLGASVTKAGEGGQALLDPGKQYGLTGLTKLDFLSLGLALVLGTAGLPHVLMRFYTVPSAKEARRSVVWAIWLIGIFYLFTLVLGFGAGALVGPESIAAAPGKANSAAPLLAFELGGTFLLGIIAAVAFATILAVVAGLTITASASFAHDVYNNVIKHGQVSGEGEVRVARVTAVVIGVVAIVGGILANGQNVAFLVALAFAIAASANLPTILFSLFWRRFNTRGALWSIYGGLTSCLVLIVFSPVVSGKPAGPDGKSTSMITDPSIDFHWFGLDNPGIVTIPLSFLLAVVGTLTSRRGSTPEKAAEMEVRSLTGAGAERAATH</sequence>
<keyword evidence="6" id="KW-0769">Symport</keyword>
<dbReference type="GO" id="GO:0015293">
    <property type="term" value="F:symporter activity"/>
    <property type="evidence" value="ECO:0007669"/>
    <property type="project" value="UniProtKB-KW"/>
</dbReference>
<evidence type="ECO:0000256" key="9">
    <source>
        <dbReference type="RuleBase" id="RU362091"/>
    </source>
</evidence>
<proteinExistence type="inferred from homology"/>
<dbReference type="InterPro" id="IPR038377">
    <property type="entry name" value="Na/Glc_symporter_sf"/>
</dbReference>
<evidence type="ECO:0000313" key="13">
    <source>
        <dbReference type="Proteomes" id="UP000186132"/>
    </source>
</evidence>
<evidence type="ECO:0000256" key="2">
    <source>
        <dbReference type="ARBA" id="ARBA00006434"/>
    </source>
</evidence>
<feature type="transmembrane region" description="Helical" evidence="11">
    <location>
        <begin position="389"/>
        <end position="408"/>
    </location>
</feature>
<dbReference type="STRING" id="1206085.SAMN05443575_4071"/>
<evidence type="ECO:0000313" key="12">
    <source>
        <dbReference type="EMBL" id="SHH55512.1"/>
    </source>
</evidence>
<protein>
    <submittedName>
        <fullName evidence="12">Cation/acetate symporter</fullName>
    </submittedName>
</protein>
<feature type="transmembrane region" description="Helical" evidence="11">
    <location>
        <begin position="164"/>
        <end position="182"/>
    </location>
</feature>
<feature type="transmembrane region" description="Helical" evidence="11">
    <location>
        <begin position="339"/>
        <end position="368"/>
    </location>
</feature>
<dbReference type="RefSeq" id="WP_073392274.1">
    <property type="nucleotide sequence ID" value="NZ_FQVU01000007.1"/>
</dbReference>
<name>A0A1M5TXJ2_9ACTN</name>
<comment type="similarity">
    <text evidence="2 9">Belongs to the sodium:solute symporter (SSF) (TC 2.A.21) family.</text>
</comment>
<keyword evidence="3" id="KW-0813">Transport</keyword>
<dbReference type="GO" id="GO:0015123">
    <property type="term" value="F:acetate transmembrane transporter activity"/>
    <property type="evidence" value="ECO:0007669"/>
    <property type="project" value="TreeGrafter"/>
</dbReference>
<keyword evidence="4" id="KW-1003">Cell membrane</keyword>
<feature type="transmembrane region" description="Helical" evidence="11">
    <location>
        <begin position="414"/>
        <end position="438"/>
    </location>
</feature>
<dbReference type="PROSITE" id="PS50283">
    <property type="entry name" value="NA_SOLUT_SYMP_3"/>
    <property type="match status" value="1"/>
</dbReference>
<dbReference type="AlphaFoldDB" id="A0A1M5TXJ2"/>
<keyword evidence="13" id="KW-1185">Reference proteome</keyword>
<dbReference type="PANTHER" id="PTHR48086">
    <property type="entry name" value="SODIUM/PROLINE SYMPORTER-RELATED"/>
    <property type="match status" value="1"/>
</dbReference>
<accession>A0A1M5TXJ2</accession>
<dbReference type="GO" id="GO:0005886">
    <property type="term" value="C:plasma membrane"/>
    <property type="evidence" value="ECO:0007669"/>
    <property type="project" value="UniProtKB-SubCell"/>
</dbReference>
<dbReference type="EMBL" id="FQVU01000007">
    <property type="protein sequence ID" value="SHH55512.1"/>
    <property type="molecule type" value="Genomic_DNA"/>
</dbReference>
<keyword evidence="5 11" id="KW-0812">Transmembrane</keyword>
<evidence type="ECO:0000256" key="1">
    <source>
        <dbReference type="ARBA" id="ARBA00004651"/>
    </source>
</evidence>
<dbReference type="InterPro" id="IPR001734">
    <property type="entry name" value="Na/solute_symporter"/>
</dbReference>
<evidence type="ECO:0000256" key="8">
    <source>
        <dbReference type="ARBA" id="ARBA00023136"/>
    </source>
</evidence>
<evidence type="ECO:0000256" key="3">
    <source>
        <dbReference type="ARBA" id="ARBA00022448"/>
    </source>
</evidence>
<dbReference type="Gene3D" id="1.20.1730.10">
    <property type="entry name" value="Sodium/glucose cotransporter"/>
    <property type="match status" value="1"/>
</dbReference>
<feature type="transmembrane region" description="Helical" evidence="11">
    <location>
        <begin position="253"/>
        <end position="275"/>
    </location>
</feature>
<reference evidence="13" key="1">
    <citation type="submission" date="2016-11" db="EMBL/GenBank/DDBJ databases">
        <authorList>
            <person name="Varghese N."/>
            <person name="Submissions S."/>
        </authorList>
    </citation>
    <scope>NUCLEOTIDE SEQUENCE [LARGE SCALE GENOMIC DNA]</scope>
    <source>
        <strain evidence="13">DSM 45627</strain>
    </source>
</reference>
<feature type="transmembrane region" description="Helical" evidence="11">
    <location>
        <begin position="126"/>
        <end position="144"/>
    </location>
</feature>
<feature type="transmembrane region" description="Helical" evidence="11">
    <location>
        <begin position="55"/>
        <end position="78"/>
    </location>
</feature>
<keyword evidence="7 11" id="KW-1133">Transmembrane helix</keyword>
<keyword evidence="8 11" id="KW-0472">Membrane</keyword>
<feature type="transmembrane region" description="Helical" evidence="11">
    <location>
        <begin position="445"/>
        <end position="467"/>
    </location>
</feature>
<feature type="region of interest" description="Disordered" evidence="10">
    <location>
        <begin position="521"/>
        <end position="544"/>
    </location>
</feature>
<feature type="transmembrane region" description="Helical" evidence="11">
    <location>
        <begin position="287"/>
        <end position="312"/>
    </location>
</feature>
<feature type="transmembrane region" description="Helical" evidence="11">
    <location>
        <begin position="84"/>
        <end position="105"/>
    </location>
</feature>
<evidence type="ECO:0000256" key="10">
    <source>
        <dbReference type="SAM" id="MobiDB-lite"/>
    </source>
</evidence>
<dbReference type="Proteomes" id="UP000186132">
    <property type="component" value="Unassembled WGS sequence"/>
</dbReference>
<feature type="transmembrane region" description="Helical" evidence="11">
    <location>
        <begin position="194"/>
        <end position="212"/>
    </location>
</feature>
<dbReference type="OrthoDB" id="9764416at2"/>
<comment type="subcellular location">
    <subcellularLocation>
        <location evidence="1">Cell membrane</location>
        <topology evidence="1">Multi-pass membrane protein</topology>
    </subcellularLocation>
</comment>
<dbReference type="Pfam" id="PF00474">
    <property type="entry name" value="SSF"/>
    <property type="match status" value="1"/>
</dbReference>